<dbReference type="PANTHER" id="PTHR37294:SF1">
    <property type="entry name" value="3'-5' EXORIBONUCLEASE YHAM"/>
    <property type="match status" value="1"/>
</dbReference>
<dbReference type="CDD" id="cd00077">
    <property type="entry name" value="HDc"/>
    <property type="match status" value="1"/>
</dbReference>
<protein>
    <submittedName>
        <fullName evidence="3">HD domain-containing protein</fullName>
    </submittedName>
</protein>
<sequence length="348" mass="39656">MASTSTVITRLSDLVDGQEAVCFAALVKVTRGVTKSNQPFIKCLFRDKQVAYEAPLWHDHRYFPEAGSWVEGLAYRIQVRASFNLRFGMQLDLLHVRPAIDDDAGDGFNFFDLVESSQYDPQNLLDSIYRRIRKFVQEPHLQQLVLRILDDNAELFKKMPAAQAMHHNYTGGLLEHVWSMSRVGEMLVEHYASYYNTLNPPFDKGVVMASIILHDIGKLRELSYHPVEARYTKEGSLVGHILMGRDLVRETAKTIEGFPEETLLCLEHAILSHHGKREFGAPVVPMTIEALLVSFIDDLDAKMNVVARQRLLSKTEDEFTDRVFALENRRIYKGIPVENGQADEDCAF</sequence>
<dbReference type="SMART" id="SM00471">
    <property type="entry name" value="HDc"/>
    <property type="match status" value="1"/>
</dbReference>
<dbReference type="SUPFAM" id="SSF109604">
    <property type="entry name" value="HD-domain/PDEase-like"/>
    <property type="match status" value="1"/>
</dbReference>
<evidence type="ECO:0000313" key="3">
    <source>
        <dbReference type="EMBL" id="MDG3003746.1"/>
    </source>
</evidence>
<feature type="domain" description="HD/PDEase" evidence="2">
    <location>
        <begin position="169"/>
        <end position="311"/>
    </location>
</feature>
<dbReference type="RefSeq" id="WP_277860095.1">
    <property type="nucleotide sequence ID" value="NZ_JARRAG010000001.1"/>
</dbReference>
<keyword evidence="4" id="KW-1185">Reference proteome</keyword>
<dbReference type="EMBL" id="JARRAG010000001">
    <property type="protein sequence ID" value="MDG3003746.1"/>
    <property type="molecule type" value="Genomic_DNA"/>
</dbReference>
<dbReference type="InterPro" id="IPR003607">
    <property type="entry name" value="HD/PDEase_dom"/>
</dbReference>
<name>A0ABT6F8D4_9BACT</name>
<dbReference type="Gene3D" id="1.10.3210.10">
    <property type="entry name" value="Hypothetical protein af1432"/>
    <property type="match status" value="1"/>
</dbReference>
<dbReference type="InterPro" id="IPR050798">
    <property type="entry name" value="YhaM_exoribonuc/phosphodiest"/>
</dbReference>
<organism evidence="3 4">
    <name type="scientific">Paludisphaera mucosa</name>
    <dbReference type="NCBI Taxonomy" id="3030827"/>
    <lineage>
        <taxon>Bacteria</taxon>
        <taxon>Pseudomonadati</taxon>
        <taxon>Planctomycetota</taxon>
        <taxon>Planctomycetia</taxon>
        <taxon>Isosphaerales</taxon>
        <taxon>Isosphaeraceae</taxon>
        <taxon>Paludisphaera</taxon>
    </lineage>
</organism>
<dbReference type="Pfam" id="PF01966">
    <property type="entry name" value="HD"/>
    <property type="match status" value="1"/>
</dbReference>
<evidence type="ECO:0000259" key="2">
    <source>
        <dbReference type="SMART" id="SM00471"/>
    </source>
</evidence>
<dbReference type="PANTHER" id="PTHR37294">
    <property type="entry name" value="3'-5' EXORIBONUCLEASE YHAM"/>
    <property type="match status" value="1"/>
</dbReference>
<reference evidence="3 4" key="1">
    <citation type="submission" date="2023-03" db="EMBL/GenBank/DDBJ databases">
        <title>Paludisphaera mucosa sp. nov. a novel planctomycete from northern fen.</title>
        <authorList>
            <person name="Ivanova A."/>
        </authorList>
    </citation>
    <scope>NUCLEOTIDE SEQUENCE [LARGE SCALE GENOMIC DNA]</scope>
    <source>
        <strain evidence="3 4">Pla2</strain>
    </source>
</reference>
<dbReference type="Proteomes" id="UP001216907">
    <property type="component" value="Unassembled WGS sequence"/>
</dbReference>
<keyword evidence="1" id="KW-0378">Hydrolase</keyword>
<dbReference type="InterPro" id="IPR006674">
    <property type="entry name" value="HD_domain"/>
</dbReference>
<proteinExistence type="predicted"/>
<evidence type="ECO:0000256" key="1">
    <source>
        <dbReference type="ARBA" id="ARBA00022801"/>
    </source>
</evidence>
<evidence type="ECO:0000313" key="4">
    <source>
        <dbReference type="Proteomes" id="UP001216907"/>
    </source>
</evidence>
<accession>A0ABT6F8D4</accession>
<comment type="caution">
    <text evidence="3">The sequence shown here is derived from an EMBL/GenBank/DDBJ whole genome shotgun (WGS) entry which is preliminary data.</text>
</comment>
<gene>
    <name evidence="3" type="ORF">PZE19_08190</name>
</gene>